<evidence type="ECO:0000313" key="1">
    <source>
        <dbReference type="EMBL" id="KAF5405431.1"/>
    </source>
</evidence>
<sequence length="139" mass="15390">MIFPAIKCLATLSTTLVSHYTFYQTPVISGQCVLRAYGLMPDADYVFAVAAYDEDGQPLGTHQYGLGHSTSPILVCPPLSSLVALSYLAQTAYKRELPRIGSKCVHILWNKFVMETLPEQPYRGPDSSPVKGFKTYRLV</sequence>
<reference evidence="1" key="1">
    <citation type="submission" date="2019-05" db="EMBL/GenBank/DDBJ databases">
        <title>Annotation for the trematode Paragonimus heterotremus.</title>
        <authorList>
            <person name="Choi Y.-J."/>
        </authorList>
    </citation>
    <scope>NUCLEOTIDE SEQUENCE</scope>
    <source>
        <strain evidence="1">LC</strain>
    </source>
</reference>
<dbReference type="Proteomes" id="UP000748531">
    <property type="component" value="Unassembled WGS sequence"/>
</dbReference>
<protein>
    <submittedName>
        <fullName evidence="1">Uncharacterized protein</fullName>
    </submittedName>
</protein>
<name>A0A8J4T4A1_9TREM</name>
<dbReference type="AlphaFoldDB" id="A0A8J4T4A1"/>
<dbReference type="PANTHER" id="PTHR33487:SF1">
    <property type="entry name" value="CILIA- AND FLAGELLA-ASSOCIATED PROTEIN 54"/>
    <property type="match status" value="1"/>
</dbReference>
<comment type="caution">
    <text evidence="1">The sequence shown here is derived from an EMBL/GenBank/DDBJ whole genome shotgun (WGS) entry which is preliminary data.</text>
</comment>
<dbReference type="GO" id="GO:0060271">
    <property type="term" value="P:cilium assembly"/>
    <property type="evidence" value="ECO:0007669"/>
    <property type="project" value="TreeGrafter"/>
</dbReference>
<dbReference type="PANTHER" id="PTHR33487">
    <property type="entry name" value="CILIA- AND FLAGELLA-ASSOCIATED PROTEIN 54"/>
    <property type="match status" value="1"/>
</dbReference>
<keyword evidence="2" id="KW-1185">Reference proteome</keyword>
<dbReference type="EMBL" id="LUCH01000331">
    <property type="protein sequence ID" value="KAF5405431.1"/>
    <property type="molecule type" value="Genomic_DNA"/>
</dbReference>
<dbReference type="OrthoDB" id="2104158at2759"/>
<evidence type="ECO:0000313" key="2">
    <source>
        <dbReference type="Proteomes" id="UP000748531"/>
    </source>
</evidence>
<organism evidence="1 2">
    <name type="scientific">Paragonimus heterotremus</name>
    <dbReference type="NCBI Taxonomy" id="100268"/>
    <lineage>
        <taxon>Eukaryota</taxon>
        <taxon>Metazoa</taxon>
        <taxon>Spiralia</taxon>
        <taxon>Lophotrochozoa</taxon>
        <taxon>Platyhelminthes</taxon>
        <taxon>Trematoda</taxon>
        <taxon>Digenea</taxon>
        <taxon>Plagiorchiida</taxon>
        <taxon>Troglotremata</taxon>
        <taxon>Troglotrematidae</taxon>
        <taxon>Paragonimus</taxon>
    </lineage>
</organism>
<accession>A0A8J4T4A1</accession>
<proteinExistence type="predicted"/>
<gene>
    <name evidence="1" type="ORF">PHET_01080</name>
</gene>